<dbReference type="AlphaFoldDB" id="A0A0V0RBW1"/>
<accession>A0A0V0RBW1</accession>
<feature type="non-terminal residue" evidence="2">
    <location>
        <position position="71"/>
    </location>
</feature>
<feature type="non-terminal residue" evidence="2">
    <location>
        <position position="1"/>
    </location>
</feature>
<dbReference type="OrthoDB" id="10385401at2759"/>
<proteinExistence type="predicted"/>
<sequence length="71" mass="7813">LERRFTSPVGTPSQRGELQCQPCPGPPDPAFAGKAPNPPRVQPERPLRQHQRPVPKPKSAATRPEPTDSLR</sequence>
<gene>
    <name evidence="2" type="ORF">T07_13292</name>
</gene>
<keyword evidence="3" id="KW-1185">Reference proteome</keyword>
<evidence type="ECO:0000313" key="2">
    <source>
        <dbReference type="EMBL" id="KRX11997.1"/>
    </source>
</evidence>
<evidence type="ECO:0000313" key="3">
    <source>
        <dbReference type="Proteomes" id="UP000054630"/>
    </source>
</evidence>
<protein>
    <submittedName>
        <fullName evidence="2">Uncharacterized protein</fullName>
    </submittedName>
</protein>
<reference evidence="2 3" key="1">
    <citation type="submission" date="2015-01" db="EMBL/GenBank/DDBJ databases">
        <title>Evolution of Trichinella species and genotypes.</title>
        <authorList>
            <person name="Korhonen P.K."/>
            <person name="Edoardo P."/>
            <person name="Giuseppe L.R."/>
            <person name="Gasser R.B."/>
        </authorList>
    </citation>
    <scope>NUCLEOTIDE SEQUENCE [LARGE SCALE GENOMIC DNA]</scope>
    <source>
        <strain evidence="2">ISS37</strain>
    </source>
</reference>
<dbReference type="Proteomes" id="UP000054630">
    <property type="component" value="Unassembled WGS sequence"/>
</dbReference>
<comment type="caution">
    <text evidence="2">The sequence shown here is derived from an EMBL/GenBank/DDBJ whole genome shotgun (WGS) entry which is preliminary data.</text>
</comment>
<dbReference type="EMBL" id="JYDL01000982">
    <property type="protein sequence ID" value="KRX11997.1"/>
    <property type="molecule type" value="Genomic_DNA"/>
</dbReference>
<evidence type="ECO:0000256" key="1">
    <source>
        <dbReference type="SAM" id="MobiDB-lite"/>
    </source>
</evidence>
<name>A0A0V0RBW1_9BILA</name>
<feature type="region of interest" description="Disordered" evidence="1">
    <location>
        <begin position="1"/>
        <end position="71"/>
    </location>
</feature>
<organism evidence="2 3">
    <name type="scientific">Trichinella nelsoni</name>
    <dbReference type="NCBI Taxonomy" id="6336"/>
    <lineage>
        <taxon>Eukaryota</taxon>
        <taxon>Metazoa</taxon>
        <taxon>Ecdysozoa</taxon>
        <taxon>Nematoda</taxon>
        <taxon>Enoplea</taxon>
        <taxon>Dorylaimia</taxon>
        <taxon>Trichinellida</taxon>
        <taxon>Trichinellidae</taxon>
        <taxon>Trichinella</taxon>
    </lineage>
</organism>